<dbReference type="Pfam" id="PF04089">
    <property type="entry name" value="BRICHOS"/>
    <property type="match status" value="1"/>
</dbReference>
<evidence type="ECO:0000256" key="6">
    <source>
        <dbReference type="ARBA" id="ARBA00023136"/>
    </source>
</evidence>
<dbReference type="GO" id="GO:0005794">
    <property type="term" value="C:Golgi apparatus"/>
    <property type="evidence" value="ECO:0007669"/>
    <property type="project" value="TreeGrafter"/>
</dbReference>
<dbReference type="Proteomes" id="UP000092445">
    <property type="component" value="Unassembled WGS sequence"/>
</dbReference>
<sequence length="312" mass="36142">MTILAKPSFEKKSEKIFLPLPGFGRRNDAYHRNLLDHQNSYNSSEADVESMLFNRPQFSCLKTILLFLISITVMLSGALGGYTLYHMYAPTHTRMHYRALCDVPYEPIGNIKAPRIYPRSDDLGWLWPHFSGEKIENLGDVVDDTFFREEVEMDMGDGESFVKVEVPDFKDGRHGRFMHDFKENQSAIIDSTADRCFVMPLDRETVLPPESFVDLMKKMGSGYYNIDTERVRQTMRVVTPPITDLSTMSERIANECYDMRIYKLESYVSGVYKREAKREPTAIYTEFAGKGIIEFGIMNIDDIEKYERQHPK</sequence>
<evidence type="ECO:0000256" key="2">
    <source>
        <dbReference type="ARBA" id="ARBA00006794"/>
    </source>
</evidence>
<dbReference type="SMART" id="SM01039">
    <property type="entry name" value="BRICHOS"/>
    <property type="match status" value="1"/>
</dbReference>
<feature type="domain" description="BRICHOS" evidence="10">
    <location>
        <begin position="169"/>
        <end position="264"/>
    </location>
</feature>
<keyword evidence="12" id="KW-1185">Reference proteome</keyword>
<keyword evidence="6 9" id="KW-0472">Membrane</keyword>
<keyword evidence="9" id="KW-1003">Cell membrane</keyword>
<dbReference type="GO" id="GO:0001540">
    <property type="term" value="F:amyloid-beta binding"/>
    <property type="evidence" value="ECO:0007669"/>
    <property type="project" value="TreeGrafter"/>
</dbReference>
<comment type="similarity">
    <text evidence="2 9">Belongs to the ITM2 family.</text>
</comment>
<feature type="transmembrane region" description="Helical" evidence="9">
    <location>
        <begin position="64"/>
        <end position="85"/>
    </location>
</feature>
<evidence type="ECO:0000256" key="8">
    <source>
        <dbReference type="ARBA" id="ARBA00023180"/>
    </source>
</evidence>
<dbReference type="InterPro" id="IPR040145">
    <property type="entry name" value="ITM2"/>
</dbReference>
<reference evidence="12" key="1">
    <citation type="submission" date="2014-03" db="EMBL/GenBank/DDBJ databases">
        <authorList>
            <person name="Aksoy S."/>
            <person name="Warren W."/>
            <person name="Wilson R.K."/>
        </authorList>
    </citation>
    <scope>NUCLEOTIDE SEQUENCE [LARGE SCALE GENOMIC DNA]</scope>
    <source>
        <strain evidence="12">IAEA</strain>
    </source>
</reference>
<evidence type="ECO:0000259" key="10">
    <source>
        <dbReference type="PROSITE" id="PS50869"/>
    </source>
</evidence>
<dbReference type="GO" id="GO:0005886">
    <property type="term" value="C:plasma membrane"/>
    <property type="evidence" value="ECO:0007669"/>
    <property type="project" value="UniProtKB-UniRule"/>
</dbReference>
<evidence type="ECO:0000256" key="4">
    <source>
        <dbReference type="ARBA" id="ARBA00022968"/>
    </source>
</evidence>
<dbReference type="AlphaFoldDB" id="A0A1A9ZW29"/>
<dbReference type="PANTHER" id="PTHR10962">
    <property type="entry name" value="INTEGRAL TRANSMEMBRANE PROTEIN 2"/>
    <property type="match status" value="1"/>
</dbReference>
<reference evidence="11" key="2">
    <citation type="submission" date="2020-05" db="UniProtKB">
        <authorList>
            <consortium name="EnsemblMetazoa"/>
        </authorList>
    </citation>
    <scope>IDENTIFICATION</scope>
    <source>
        <strain evidence="11">IAEA</strain>
    </source>
</reference>
<dbReference type="GO" id="GO:0070062">
    <property type="term" value="C:extracellular exosome"/>
    <property type="evidence" value="ECO:0007669"/>
    <property type="project" value="TreeGrafter"/>
</dbReference>
<dbReference type="PROSITE" id="PS50869">
    <property type="entry name" value="BRICHOS"/>
    <property type="match status" value="1"/>
</dbReference>
<protein>
    <recommendedName>
        <fullName evidence="9">Integral membrane protein 2</fullName>
    </recommendedName>
</protein>
<keyword evidence="7" id="KW-1015">Disulfide bond</keyword>
<name>A0A1A9ZW29_GLOPL</name>
<evidence type="ECO:0000256" key="7">
    <source>
        <dbReference type="ARBA" id="ARBA00023157"/>
    </source>
</evidence>
<evidence type="ECO:0000256" key="5">
    <source>
        <dbReference type="ARBA" id="ARBA00022989"/>
    </source>
</evidence>
<evidence type="ECO:0000256" key="9">
    <source>
        <dbReference type="RuleBase" id="RU367061"/>
    </source>
</evidence>
<dbReference type="VEuPathDB" id="VectorBase:GPAI026830"/>
<evidence type="ECO:0000313" key="12">
    <source>
        <dbReference type="Proteomes" id="UP000092445"/>
    </source>
</evidence>
<organism evidence="11 12">
    <name type="scientific">Glossina pallidipes</name>
    <name type="common">Tsetse fly</name>
    <dbReference type="NCBI Taxonomy" id="7398"/>
    <lineage>
        <taxon>Eukaryota</taxon>
        <taxon>Metazoa</taxon>
        <taxon>Ecdysozoa</taxon>
        <taxon>Arthropoda</taxon>
        <taxon>Hexapoda</taxon>
        <taxon>Insecta</taxon>
        <taxon>Pterygota</taxon>
        <taxon>Neoptera</taxon>
        <taxon>Endopterygota</taxon>
        <taxon>Diptera</taxon>
        <taxon>Brachycera</taxon>
        <taxon>Muscomorpha</taxon>
        <taxon>Hippoboscoidea</taxon>
        <taxon>Glossinidae</taxon>
        <taxon>Glossina</taxon>
    </lineage>
</organism>
<keyword evidence="5 9" id="KW-1133">Transmembrane helix</keyword>
<dbReference type="InterPro" id="IPR007084">
    <property type="entry name" value="BRICHOS_dom"/>
</dbReference>
<comment type="subcellular location">
    <subcellularLocation>
        <location evidence="1 9">Membrane</location>
        <topology evidence="1 9">Single-pass type II membrane protein</topology>
    </subcellularLocation>
</comment>
<evidence type="ECO:0000313" key="11">
    <source>
        <dbReference type="EnsemblMetazoa" id="GPAI026830-PA"/>
    </source>
</evidence>
<dbReference type="PANTHER" id="PTHR10962:SF1">
    <property type="entry name" value="INTEGRAL MEMBRANE PROTEIN 2"/>
    <property type="match status" value="1"/>
</dbReference>
<dbReference type="EnsemblMetazoa" id="GPAI026830-RA">
    <property type="protein sequence ID" value="GPAI026830-PA"/>
    <property type="gene ID" value="GPAI026830"/>
</dbReference>
<keyword evidence="3 9" id="KW-0812">Transmembrane</keyword>
<accession>A0A1A9ZW29</accession>
<evidence type="ECO:0000256" key="1">
    <source>
        <dbReference type="ARBA" id="ARBA00004606"/>
    </source>
</evidence>
<keyword evidence="8" id="KW-0325">Glycoprotein</keyword>
<proteinExistence type="inferred from homology"/>
<keyword evidence="4 9" id="KW-0735">Signal-anchor</keyword>
<evidence type="ECO:0000256" key="3">
    <source>
        <dbReference type="ARBA" id="ARBA00022692"/>
    </source>
</evidence>
<dbReference type="GO" id="GO:0042985">
    <property type="term" value="P:negative regulation of amyloid precursor protein biosynthetic process"/>
    <property type="evidence" value="ECO:0007669"/>
    <property type="project" value="TreeGrafter"/>
</dbReference>